<organism evidence="2 3">
    <name type="scientific">Helianthus annuus</name>
    <name type="common">Common sunflower</name>
    <dbReference type="NCBI Taxonomy" id="4232"/>
    <lineage>
        <taxon>Eukaryota</taxon>
        <taxon>Viridiplantae</taxon>
        <taxon>Streptophyta</taxon>
        <taxon>Embryophyta</taxon>
        <taxon>Tracheophyta</taxon>
        <taxon>Spermatophyta</taxon>
        <taxon>Magnoliopsida</taxon>
        <taxon>eudicotyledons</taxon>
        <taxon>Gunneridae</taxon>
        <taxon>Pentapetalae</taxon>
        <taxon>asterids</taxon>
        <taxon>campanulids</taxon>
        <taxon>Asterales</taxon>
        <taxon>Asteraceae</taxon>
        <taxon>Asteroideae</taxon>
        <taxon>Heliantheae alliance</taxon>
        <taxon>Heliantheae</taxon>
        <taxon>Helianthus</taxon>
    </lineage>
</organism>
<gene>
    <name evidence="2" type="ORF">HannXRQ_Chr10g0315471</name>
    <name evidence="1" type="ORF">HanXRQr2_Chr10g0462891</name>
</gene>
<evidence type="ECO:0000313" key="1">
    <source>
        <dbReference type="EMBL" id="KAF5788333.1"/>
    </source>
</evidence>
<dbReference type="Gene3D" id="3.30.1330.30">
    <property type="match status" value="1"/>
</dbReference>
<evidence type="ECO:0000313" key="3">
    <source>
        <dbReference type="Proteomes" id="UP000215914"/>
    </source>
</evidence>
<dbReference type="EMBL" id="CM007899">
    <property type="protein sequence ID" value="OTG12970.1"/>
    <property type="molecule type" value="Genomic_DNA"/>
</dbReference>
<sequence length="99" mass="11227">MVLELFYHLRMFNHLSISIVNINGHLEFDFTFVNHLQLFWHNVAYMFVPSKQALGHACGVTGAGIACSTTSNEGSSRFMLSPIDVGVICLFFYLCFQIF</sequence>
<reference evidence="1" key="3">
    <citation type="submission" date="2020-06" db="EMBL/GenBank/DDBJ databases">
        <title>Helianthus annuus Genome sequencing and assembly Release 2.</title>
        <authorList>
            <person name="Gouzy J."/>
            <person name="Langlade N."/>
            <person name="Munos S."/>
        </authorList>
    </citation>
    <scope>NUCLEOTIDE SEQUENCE</scope>
    <source>
        <tissue evidence="1">Leaves</tissue>
    </source>
</reference>
<protein>
    <submittedName>
        <fullName evidence="1 2">50S ribosomal protein L30e</fullName>
    </submittedName>
</protein>
<keyword evidence="2" id="KW-0689">Ribosomal protein</keyword>
<evidence type="ECO:0000313" key="2">
    <source>
        <dbReference type="EMBL" id="OTG12970.1"/>
    </source>
</evidence>
<proteinExistence type="predicted"/>
<name>A0A251TPE5_HELAN</name>
<dbReference type="Gramene" id="mRNA:HanXRQr2_Chr10g0462891">
    <property type="protein sequence ID" value="CDS:HanXRQr2_Chr10g0462891.1"/>
    <property type="gene ID" value="HanXRQr2_Chr10g0462891"/>
</dbReference>
<reference evidence="2" key="2">
    <citation type="submission" date="2017-02" db="EMBL/GenBank/DDBJ databases">
        <title>Sunflower complete genome.</title>
        <authorList>
            <person name="Langlade N."/>
            <person name="Munos S."/>
        </authorList>
    </citation>
    <scope>NUCLEOTIDE SEQUENCE [LARGE SCALE GENOMIC DNA]</scope>
    <source>
        <tissue evidence="2">Leaves</tissue>
    </source>
</reference>
<dbReference type="GO" id="GO:0005840">
    <property type="term" value="C:ribosome"/>
    <property type="evidence" value="ECO:0007669"/>
    <property type="project" value="UniProtKB-KW"/>
</dbReference>
<dbReference type="AlphaFoldDB" id="A0A251TPE5"/>
<keyword evidence="2" id="KW-0687">Ribonucleoprotein</keyword>
<reference evidence="1 3" key="1">
    <citation type="journal article" date="2017" name="Nature">
        <title>The sunflower genome provides insights into oil metabolism, flowering and Asterid evolution.</title>
        <authorList>
            <person name="Badouin H."/>
            <person name="Gouzy J."/>
            <person name="Grassa C.J."/>
            <person name="Murat F."/>
            <person name="Staton S.E."/>
            <person name="Cottret L."/>
            <person name="Lelandais-Briere C."/>
            <person name="Owens G.L."/>
            <person name="Carrere S."/>
            <person name="Mayjonade B."/>
            <person name="Legrand L."/>
            <person name="Gill N."/>
            <person name="Kane N.C."/>
            <person name="Bowers J.E."/>
            <person name="Hubner S."/>
            <person name="Bellec A."/>
            <person name="Berard A."/>
            <person name="Berges H."/>
            <person name="Blanchet N."/>
            <person name="Boniface M.C."/>
            <person name="Brunel D."/>
            <person name="Catrice O."/>
            <person name="Chaidir N."/>
            <person name="Claudel C."/>
            <person name="Donnadieu C."/>
            <person name="Faraut T."/>
            <person name="Fievet G."/>
            <person name="Helmstetter N."/>
            <person name="King M."/>
            <person name="Knapp S.J."/>
            <person name="Lai Z."/>
            <person name="Le Paslier M.C."/>
            <person name="Lippi Y."/>
            <person name="Lorenzon L."/>
            <person name="Mandel J.R."/>
            <person name="Marage G."/>
            <person name="Marchand G."/>
            <person name="Marquand E."/>
            <person name="Bret-Mestries E."/>
            <person name="Morien E."/>
            <person name="Nambeesan S."/>
            <person name="Nguyen T."/>
            <person name="Pegot-Espagnet P."/>
            <person name="Pouilly N."/>
            <person name="Raftis F."/>
            <person name="Sallet E."/>
            <person name="Schiex T."/>
            <person name="Thomas J."/>
            <person name="Vandecasteele C."/>
            <person name="Vares D."/>
            <person name="Vear F."/>
            <person name="Vautrin S."/>
            <person name="Crespi M."/>
            <person name="Mangin B."/>
            <person name="Burke J.M."/>
            <person name="Salse J."/>
            <person name="Munos S."/>
            <person name="Vincourt P."/>
            <person name="Rieseberg L.H."/>
            <person name="Langlade N.B."/>
        </authorList>
    </citation>
    <scope>NUCLEOTIDE SEQUENCE [LARGE SCALE GENOMIC DNA]</scope>
    <source>
        <strain evidence="3">cv. SF193</strain>
        <tissue evidence="1">Leaves</tissue>
    </source>
</reference>
<keyword evidence="3" id="KW-1185">Reference proteome</keyword>
<dbReference type="SUPFAM" id="SSF55315">
    <property type="entry name" value="L30e-like"/>
    <property type="match status" value="1"/>
</dbReference>
<dbReference type="InParanoid" id="A0A251TPE5"/>
<dbReference type="InterPro" id="IPR029064">
    <property type="entry name" value="Ribosomal_eL30-like_sf"/>
</dbReference>
<dbReference type="EMBL" id="MNCJ02000325">
    <property type="protein sequence ID" value="KAF5788333.1"/>
    <property type="molecule type" value="Genomic_DNA"/>
</dbReference>
<dbReference type="Proteomes" id="UP000215914">
    <property type="component" value="Chromosome 10"/>
</dbReference>
<accession>A0A251TPE5</accession>